<reference evidence="2" key="1">
    <citation type="submission" date="2016-10" db="EMBL/GenBank/DDBJ databases">
        <authorList>
            <person name="Varghese N."/>
            <person name="Submissions S."/>
        </authorList>
    </citation>
    <scope>NUCLEOTIDE SEQUENCE [LARGE SCALE GENOMIC DNA]</scope>
    <source>
        <strain evidence="2">NRRL B-51270</strain>
    </source>
</reference>
<dbReference type="EMBL" id="LT629736">
    <property type="protein sequence ID" value="SDT06674.1"/>
    <property type="molecule type" value="Genomic_DNA"/>
</dbReference>
<dbReference type="CDD" id="cd06558">
    <property type="entry name" value="crotonase-like"/>
    <property type="match status" value="1"/>
</dbReference>
<proteinExistence type="predicted"/>
<dbReference type="GO" id="GO:0003824">
    <property type="term" value="F:catalytic activity"/>
    <property type="evidence" value="ECO:0007669"/>
    <property type="project" value="UniProtKB-ARBA"/>
</dbReference>
<dbReference type="AlphaFoldDB" id="A0A1H1XBI9"/>
<sequence length="222" mass="23677">MSALSLVITDGIAEIGLDDGKANALSQSMIEALLDALEQAAQADAAVLLHGRPGMFSGGYDRKLIDAGGPARDAMREAGDRLTVALLDFPAPLVIASTGHAMAKAAFLLLLADYRFGSAGPFKISLNEVAIGMTMPDVAMHLARERIPTAWLSRCALQAEMLDPAQAVEAGFLDELCPPDQLIERARSKVKALAVLDRRAYRETRRLLNAPLREAIGQSLGD</sequence>
<dbReference type="Pfam" id="PF00378">
    <property type="entry name" value="ECH_1"/>
    <property type="match status" value="1"/>
</dbReference>
<dbReference type="PANTHER" id="PTHR43459:SF1">
    <property type="entry name" value="EG:BACN32G11.4 PROTEIN"/>
    <property type="match status" value="1"/>
</dbReference>
<dbReference type="SUPFAM" id="SSF52096">
    <property type="entry name" value="ClpP/crotonase"/>
    <property type="match status" value="1"/>
</dbReference>
<evidence type="ECO:0000313" key="1">
    <source>
        <dbReference type="EMBL" id="SDT06674.1"/>
    </source>
</evidence>
<name>A0A1H1XBI9_9GAMM</name>
<dbReference type="Gene3D" id="3.90.226.10">
    <property type="entry name" value="2-enoyl-CoA Hydratase, Chain A, domain 1"/>
    <property type="match status" value="1"/>
</dbReference>
<dbReference type="InterPro" id="IPR001753">
    <property type="entry name" value="Enoyl-CoA_hydra/iso"/>
</dbReference>
<dbReference type="STRING" id="487184.SAMN05216421_2818"/>
<dbReference type="Proteomes" id="UP000243207">
    <property type="component" value="Chromosome I"/>
</dbReference>
<dbReference type="OrthoDB" id="8640486at2"/>
<dbReference type="InterPro" id="IPR029045">
    <property type="entry name" value="ClpP/crotonase-like_dom_sf"/>
</dbReference>
<evidence type="ECO:0000313" key="2">
    <source>
        <dbReference type="Proteomes" id="UP000243207"/>
    </source>
</evidence>
<keyword evidence="2" id="KW-1185">Reference proteome</keyword>
<dbReference type="NCBIfam" id="NF004858">
    <property type="entry name" value="PRK06213.1"/>
    <property type="match status" value="1"/>
</dbReference>
<accession>A0A1H1XBI9</accession>
<protein>
    <submittedName>
        <fullName evidence="1">Enoyl-CoA hydratase</fullName>
    </submittedName>
</protein>
<dbReference type="RefSeq" id="WP_093395927.1">
    <property type="nucleotide sequence ID" value="NZ_LT629736.1"/>
</dbReference>
<gene>
    <name evidence="1" type="ORF">SAMN05216421_2818</name>
</gene>
<organism evidence="1 2">
    <name type="scientific">Halopseudomonas xinjiangensis</name>
    <dbReference type="NCBI Taxonomy" id="487184"/>
    <lineage>
        <taxon>Bacteria</taxon>
        <taxon>Pseudomonadati</taxon>
        <taxon>Pseudomonadota</taxon>
        <taxon>Gammaproteobacteria</taxon>
        <taxon>Pseudomonadales</taxon>
        <taxon>Pseudomonadaceae</taxon>
        <taxon>Halopseudomonas</taxon>
    </lineage>
</organism>
<dbReference type="PANTHER" id="PTHR43459">
    <property type="entry name" value="ENOYL-COA HYDRATASE"/>
    <property type="match status" value="1"/>
</dbReference>